<dbReference type="EMBL" id="JBBPBK010000013">
    <property type="protein sequence ID" value="KAK9271547.1"/>
    <property type="molecule type" value="Genomic_DNA"/>
</dbReference>
<reference evidence="2 3" key="1">
    <citation type="journal article" date="2024" name="Plant J.">
        <title>Genome sequences and population genomics reveal climatic adaptation and genomic divergence between two closely related sweetgum species.</title>
        <authorList>
            <person name="Xu W.Q."/>
            <person name="Ren C.Q."/>
            <person name="Zhang X.Y."/>
            <person name="Comes H.P."/>
            <person name="Liu X.H."/>
            <person name="Li Y.G."/>
            <person name="Kettle C.J."/>
            <person name="Jalonen R."/>
            <person name="Gaisberger H."/>
            <person name="Ma Y.Z."/>
            <person name="Qiu Y.X."/>
        </authorList>
    </citation>
    <scope>NUCLEOTIDE SEQUENCE [LARGE SCALE GENOMIC DNA]</scope>
    <source>
        <strain evidence="2">Hangzhou</strain>
    </source>
</reference>
<evidence type="ECO:0000256" key="1">
    <source>
        <dbReference type="SAM" id="MobiDB-lite"/>
    </source>
</evidence>
<gene>
    <name evidence="2" type="ORF">L1049_001907</name>
</gene>
<evidence type="ECO:0000313" key="2">
    <source>
        <dbReference type="EMBL" id="KAK9271547.1"/>
    </source>
</evidence>
<protein>
    <submittedName>
        <fullName evidence="2">Uncharacterized protein</fullName>
    </submittedName>
</protein>
<feature type="region of interest" description="Disordered" evidence="1">
    <location>
        <begin position="1"/>
        <end position="88"/>
    </location>
</feature>
<name>A0AAP0NDX9_LIQFO</name>
<keyword evidence="3" id="KW-1185">Reference proteome</keyword>
<accession>A0AAP0NDX9</accession>
<comment type="caution">
    <text evidence="2">The sequence shown here is derived from an EMBL/GenBank/DDBJ whole genome shotgun (WGS) entry which is preliminary data.</text>
</comment>
<feature type="compositionally biased region" description="Acidic residues" evidence="1">
    <location>
        <begin position="28"/>
        <end position="66"/>
    </location>
</feature>
<dbReference type="Proteomes" id="UP001415857">
    <property type="component" value="Unassembled WGS sequence"/>
</dbReference>
<dbReference type="AlphaFoldDB" id="A0AAP0NDX9"/>
<feature type="compositionally biased region" description="Gly residues" evidence="1">
    <location>
        <begin position="70"/>
        <end position="79"/>
    </location>
</feature>
<proteinExistence type="predicted"/>
<evidence type="ECO:0000313" key="3">
    <source>
        <dbReference type="Proteomes" id="UP001415857"/>
    </source>
</evidence>
<organism evidence="2 3">
    <name type="scientific">Liquidambar formosana</name>
    <name type="common">Formosan gum</name>
    <dbReference type="NCBI Taxonomy" id="63359"/>
    <lineage>
        <taxon>Eukaryota</taxon>
        <taxon>Viridiplantae</taxon>
        <taxon>Streptophyta</taxon>
        <taxon>Embryophyta</taxon>
        <taxon>Tracheophyta</taxon>
        <taxon>Spermatophyta</taxon>
        <taxon>Magnoliopsida</taxon>
        <taxon>eudicotyledons</taxon>
        <taxon>Gunneridae</taxon>
        <taxon>Pentapetalae</taxon>
        <taxon>Saxifragales</taxon>
        <taxon>Altingiaceae</taxon>
        <taxon>Liquidambar</taxon>
    </lineage>
</organism>
<sequence length="189" mass="21391">MAKFSVGGEDDIEGPSSRRQKRPRIFVEEENEDENCEEEVEEDGEDEEEDEEDEEDEEEEESQSEDGEGRVGSNGGGLSVGPNRDGSIRVTLTDPEVLDCSICYDSLKIPVYQAVLTLYCISATLKEVNKCNLCKRRKCYLGRKKKEEEKNRGSGGGENGTLNNKKSLSRFLGEEEWNFGHVKLEYKNY</sequence>